<evidence type="ECO:0000256" key="3">
    <source>
        <dbReference type="ARBA" id="ARBA00022833"/>
    </source>
</evidence>
<dbReference type="PROSITE" id="PS50089">
    <property type="entry name" value="ZF_RING_2"/>
    <property type="match status" value="1"/>
</dbReference>
<feature type="compositionally biased region" description="Basic and acidic residues" evidence="5">
    <location>
        <begin position="216"/>
        <end position="226"/>
    </location>
</feature>
<accession>A0A6A5V7J5</accession>
<keyword evidence="3" id="KW-0862">Zinc</keyword>
<dbReference type="AlphaFoldDB" id="A0A6A5V7J5"/>
<keyword evidence="2 4" id="KW-0863">Zinc-finger</keyword>
<keyword evidence="6" id="KW-0472">Membrane</keyword>
<gene>
    <name evidence="8" type="ORF">BU23DRAFT_641575</name>
</gene>
<evidence type="ECO:0000256" key="1">
    <source>
        <dbReference type="ARBA" id="ARBA00022723"/>
    </source>
</evidence>
<dbReference type="Proteomes" id="UP000800036">
    <property type="component" value="Unassembled WGS sequence"/>
</dbReference>
<dbReference type="PROSITE" id="PS00518">
    <property type="entry name" value="ZF_RING_1"/>
    <property type="match status" value="1"/>
</dbReference>
<keyword evidence="6" id="KW-1133">Transmembrane helix</keyword>
<evidence type="ECO:0000256" key="4">
    <source>
        <dbReference type="PROSITE-ProRule" id="PRU00175"/>
    </source>
</evidence>
<evidence type="ECO:0000313" key="8">
    <source>
        <dbReference type="EMBL" id="KAF1973105.1"/>
    </source>
</evidence>
<dbReference type="InterPro" id="IPR017907">
    <property type="entry name" value="Znf_RING_CS"/>
</dbReference>
<feature type="transmembrane region" description="Helical" evidence="6">
    <location>
        <begin position="284"/>
        <end position="313"/>
    </location>
</feature>
<dbReference type="EMBL" id="ML976683">
    <property type="protein sequence ID" value="KAF1973105.1"/>
    <property type="molecule type" value="Genomic_DNA"/>
</dbReference>
<dbReference type="InterPro" id="IPR001841">
    <property type="entry name" value="Znf_RING"/>
</dbReference>
<proteinExistence type="predicted"/>
<keyword evidence="9" id="KW-1185">Reference proteome</keyword>
<evidence type="ECO:0000256" key="6">
    <source>
        <dbReference type="SAM" id="Phobius"/>
    </source>
</evidence>
<evidence type="ECO:0000256" key="5">
    <source>
        <dbReference type="SAM" id="MobiDB-lite"/>
    </source>
</evidence>
<keyword evidence="6" id="KW-0812">Transmembrane</keyword>
<dbReference type="GO" id="GO:0008270">
    <property type="term" value="F:zinc ion binding"/>
    <property type="evidence" value="ECO:0007669"/>
    <property type="project" value="UniProtKB-KW"/>
</dbReference>
<feature type="compositionally biased region" description="Polar residues" evidence="5">
    <location>
        <begin position="239"/>
        <end position="248"/>
    </location>
</feature>
<feature type="compositionally biased region" description="Polar residues" evidence="5">
    <location>
        <begin position="139"/>
        <end position="162"/>
    </location>
</feature>
<name>A0A6A5V7J5_9PLEO</name>
<evidence type="ECO:0000259" key="7">
    <source>
        <dbReference type="PROSITE" id="PS50089"/>
    </source>
</evidence>
<evidence type="ECO:0000313" key="9">
    <source>
        <dbReference type="Proteomes" id="UP000800036"/>
    </source>
</evidence>
<organism evidence="8 9">
    <name type="scientific">Bimuria novae-zelandiae CBS 107.79</name>
    <dbReference type="NCBI Taxonomy" id="1447943"/>
    <lineage>
        <taxon>Eukaryota</taxon>
        <taxon>Fungi</taxon>
        <taxon>Dikarya</taxon>
        <taxon>Ascomycota</taxon>
        <taxon>Pezizomycotina</taxon>
        <taxon>Dothideomycetes</taxon>
        <taxon>Pleosporomycetidae</taxon>
        <taxon>Pleosporales</taxon>
        <taxon>Massarineae</taxon>
        <taxon>Didymosphaeriaceae</taxon>
        <taxon>Bimuria</taxon>
    </lineage>
</organism>
<feature type="domain" description="RING-type" evidence="7">
    <location>
        <begin position="31"/>
        <end position="75"/>
    </location>
</feature>
<feature type="region of interest" description="Disordered" evidence="5">
    <location>
        <begin position="133"/>
        <end position="176"/>
    </location>
</feature>
<protein>
    <recommendedName>
        <fullName evidence="7">RING-type domain-containing protein</fullName>
    </recommendedName>
</protein>
<reference evidence="8" key="1">
    <citation type="journal article" date="2020" name="Stud. Mycol.">
        <title>101 Dothideomycetes genomes: a test case for predicting lifestyles and emergence of pathogens.</title>
        <authorList>
            <person name="Haridas S."/>
            <person name="Albert R."/>
            <person name="Binder M."/>
            <person name="Bloem J."/>
            <person name="Labutti K."/>
            <person name="Salamov A."/>
            <person name="Andreopoulos B."/>
            <person name="Baker S."/>
            <person name="Barry K."/>
            <person name="Bills G."/>
            <person name="Bluhm B."/>
            <person name="Cannon C."/>
            <person name="Castanera R."/>
            <person name="Culley D."/>
            <person name="Daum C."/>
            <person name="Ezra D."/>
            <person name="Gonzalez J."/>
            <person name="Henrissat B."/>
            <person name="Kuo A."/>
            <person name="Liang C."/>
            <person name="Lipzen A."/>
            <person name="Lutzoni F."/>
            <person name="Magnuson J."/>
            <person name="Mondo S."/>
            <person name="Nolan M."/>
            <person name="Ohm R."/>
            <person name="Pangilinan J."/>
            <person name="Park H.-J."/>
            <person name="Ramirez L."/>
            <person name="Alfaro M."/>
            <person name="Sun H."/>
            <person name="Tritt A."/>
            <person name="Yoshinaga Y."/>
            <person name="Zwiers L.-H."/>
            <person name="Turgeon B."/>
            <person name="Goodwin S."/>
            <person name="Spatafora J."/>
            <person name="Crous P."/>
            <person name="Grigoriev I."/>
        </authorList>
    </citation>
    <scope>NUCLEOTIDE SEQUENCE</scope>
    <source>
        <strain evidence="8">CBS 107.79</strain>
    </source>
</reference>
<feature type="region of interest" description="Disordered" evidence="5">
    <location>
        <begin position="216"/>
        <end position="258"/>
    </location>
</feature>
<evidence type="ECO:0000256" key="2">
    <source>
        <dbReference type="ARBA" id="ARBA00022771"/>
    </source>
</evidence>
<sequence length="314" mass="35334">MSEPSVTIESFLASSLKPVLSTRTYLLNKPCSRCHRGTNIRVNKPTCSHRICATCLASFEVLSGEGGRTNCPICSTYWFTLRSERCDIDENMPSDAESLLRIEKRSKEIEQRIYGNKNLWESTQSNYMIPPEFEGPHRQPTTSSDPGIQLRPTGTSFPTHDVSNMDPEDIGAEQSSNEFDRLELRVKEQWRMFCEGLNETEANLLVPLDTLERPRPQLKIKSDNPTEKGAPFELEGTESRPNSSSTAGIASREETEEPGIPARELGYQVPFIPPSPHSEPIENVLWPALFLISIYLAFELAAVVVMPSILAFWR</sequence>
<dbReference type="OrthoDB" id="3792283at2759"/>
<keyword evidence="1" id="KW-0479">Metal-binding</keyword>
<dbReference type="SUPFAM" id="SSF57850">
    <property type="entry name" value="RING/U-box"/>
    <property type="match status" value="1"/>
</dbReference>